<feature type="chain" id="PRO_5037139248" evidence="1">
    <location>
        <begin position="19"/>
        <end position="259"/>
    </location>
</feature>
<reference evidence="3" key="1">
    <citation type="submission" date="2022-11" db="UniProtKB">
        <authorList>
            <consortium name="WormBaseParasite"/>
        </authorList>
    </citation>
    <scope>IDENTIFICATION</scope>
</reference>
<evidence type="ECO:0000313" key="3">
    <source>
        <dbReference type="WBParaSite" id="jg12937"/>
    </source>
</evidence>
<dbReference type="Proteomes" id="UP000887574">
    <property type="component" value="Unplaced"/>
</dbReference>
<keyword evidence="2" id="KW-1185">Reference proteome</keyword>
<sequence>MYFLSKLLLVLLAEKCLLQIIPKEVTTDFLLEEGTRFRRSPSPKYFKSTDKIWQIILTDLNVLRESIGLNILSRDKSVKLSSKILGPDRRFFTFLYSEATTISCVGVLIPVDNGRKAAISCKTDAEINPDTVLFKLEEINKEVREKIINITEKSQQFCSREDFMIKHTGMEFIIQHTDFMIQHTQQISRIPHTRKDFIIQHTQQISRILHTRKDFIIQHTRKELTIQNTGKRLIIQKQKTKKKKVRNQGILIMNMMSIT</sequence>
<dbReference type="WBParaSite" id="jg12937">
    <property type="protein sequence ID" value="jg12937"/>
    <property type="gene ID" value="jg12937"/>
</dbReference>
<name>A0A915CWD2_9BILA</name>
<dbReference type="AlphaFoldDB" id="A0A915CWD2"/>
<protein>
    <submittedName>
        <fullName evidence="3">Uncharacterized protein</fullName>
    </submittedName>
</protein>
<accession>A0A915CWD2</accession>
<feature type="signal peptide" evidence="1">
    <location>
        <begin position="1"/>
        <end position="18"/>
    </location>
</feature>
<organism evidence="2 3">
    <name type="scientific">Ditylenchus dipsaci</name>
    <dbReference type="NCBI Taxonomy" id="166011"/>
    <lineage>
        <taxon>Eukaryota</taxon>
        <taxon>Metazoa</taxon>
        <taxon>Ecdysozoa</taxon>
        <taxon>Nematoda</taxon>
        <taxon>Chromadorea</taxon>
        <taxon>Rhabditida</taxon>
        <taxon>Tylenchina</taxon>
        <taxon>Tylenchomorpha</taxon>
        <taxon>Sphaerularioidea</taxon>
        <taxon>Anguinidae</taxon>
        <taxon>Anguininae</taxon>
        <taxon>Ditylenchus</taxon>
    </lineage>
</organism>
<proteinExistence type="predicted"/>
<keyword evidence="1" id="KW-0732">Signal</keyword>
<evidence type="ECO:0000313" key="2">
    <source>
        <dbReference type="Proteomes" id="UP000887574"/>
    </source>
</evidence>
<evidence type="ECO:0000256" key="1">
    <source>
        <dbReference type="SAM" id="SignalP"/>
    </source>
</evidence>